<keyword evidence="10" id="KW-0234">DNA repair</keyword>
<evidence type="ECO:0000256" key="2">
    <source>
        <dbReference type="ARBA" id="ARBA00004286"/>
    </source>
</evidence>
<dbReference type="OrthoDB" id="10072614at2759"/>
<keyword evidence="11" id="KW-0539">Nucleus</keyword>
<dbReference type="OMA" id="MNESAMQ"/>
<evidence type="ECO:0008006" key="14">
    <source>
        <dbReference type="Google" id="ProtNLM"/>
    </source>
</evidence>
<evidence type="ECO:0000256" key="10">
    <source>
        <dbReference type="ARBA" id="ARBA00023204"/>
    </source>
</evidence>
<dbReference type="GeneID" id="20220721"/>
<dbReference type="PANTHER" id="PTHR19306:SF6">
    <property type="entry name" value="STRUCTURAL MAINTENANCE OF CHROMOSOMES PROTEIN 6"/>
    <property type="match status" value="1"/>
</dbReference>
<protein>
    <recommendedName>
        <fullName evidence="14">RecF/RecN/SMC N-terminal domain-containing protein</fullName>
    </recommendedName>
</protein>
<reference evidence="12 13" key="1">
    <citation type="journal article" date="2011" name="Proc. Natl. Acad. Sci. U.S.A.">
        <title>Niche of harmful alga Aureococcus anophagefferens revealed through ecogenomics.</title>
        <authorList>
            <person name="Gobler C.J."/>
            <person name="Berry D.L."/>
            <person name="Dyhrman S.T."/>
            <person name="Wilhelm S.W."/>
            <person name="Salamov A."/>
            <person name="Lobanov A.V."/>
            <person name="Zhang Y."/>
            <person name="Collier J.L."/>
            <person name="Wurch L.L."/>
            <person name="Kustka A.B."/>
            <person name="Dill B.D."/>
            <person name="Shah M."/>
            <person name="VerBerkmoes N.C."/>
            <person name="Kuo A."/>
            <person name="Terry A."/>
            <person name="Pangilinan J."/>
            <person name="Lindquist E.A."/>
            <person name="Lucas S."/>
            <person name="Paulsen I.T."/>
            <person name="Hattenrath-Lehmann T.K."/>
            <person name="Talmage S.C."/>
            <person name="Walker E.A."/>
            <person name="Koch F."/>
            <person name="Burson A.M."/>
            <person name="Marcoval M.A."/>
            <person name="Tang Y.Z."/>
            <person name="Lecleir G.R."/>
            <person name="Coyne K.J."/>
            <person name="Berg G.M."/>
            <person name="Bertrand E.M."/>
            <person name="Saito M.A."/>
            <person name="Gladyshev V.N."/>
            <person name="Grigoriev I.V."/>
        </authorList>
    </citation>
    <scope>NUCLEOTIDE SEQUENCE [LARGE SCALE GENOMIC DNA]</scope>
    <source>
        <strain evidence="13">CCMP 1984</strain>
    </source>
</reference>
<comment type="subcellular location">
    <subcellularLocation>
        <location evidence="2">Chromosome</location>
    </subcellularLocation>
    <subcellularLocation>
        <location evidence="1">Nucleus</location>
    </subcellularLocation>
</comment>
<evidence type="ECO:0000256" key="4">
    <source>
        <dbReference type="ARBA" id="ARBA00022454"/>
    </source>
</evidence>
<comment type="similarity">
    <text evidence="3">Belongs to the SMC family. SMC6 subfamily.</text>
</comment>
<gene>
    <name evidence="12" type="ORF">AURANDRAFT_29396</name>
</gene>
<dbReference type="Proteomes" id="UP000002729">
    <property type="component" value="Unassembled WGS sequence"/>
</dbReference>
<evidence type="ECO:0000256" key="1">
    <source>
        <dbReference type="ARBA" id="ARBA00004123"/>
    </source>
</evidence>
<organism evidence="13">
    <name type="scientific">Aureococcus anophagefferens</name>
    <name type="common">Harmful bloom alga</name>
    <dbReference type="NCBI Taxonomy" id="44056"/>
    <lineage>
        <taxon>Eukaryota</taxon>
        <taxon>Sar</taxon>
        <taxon>Stramenopiles</taxon>
        <taxon>Ochrophyta</taxon>
        <taxon>Pelagophyceae</taxon>
        <taxon>Pelagomonadales</taxon>
        <taxon>Pelagomonadaceae</taxon>
        <taxon>Aureococcus</taxon>
    </lineage>
</organism>
<keyword evidence="5" id="KW-0547">Nucleotide-binding</keyword>
<evidence type="ECO:0000313" key="12">
    <source>
        <dbReference type="EMBL" id="EGB06318.1"/>
    </source>
</evidence>
<keyword evidence="6" id="KW-0227">DNA damage</keyword>
<keyword evidence="13" id="KW-1185">Reference proteome</keyword>
<evidence type="ECO:0000256" key="3">
    <source>
        <dbReference type="ARBA" id="ARBA00006793"/>
    </source>
</evidence>
<dbReference type="InParanoid" id="F0YEV6"/>
<dbReference type="Gene3D" id="3.40.50.300">
    <property type="entry name" value="P-loop containing nucleotide triphosphate hydrolases"/>
    <property type="match status" value="1"/>
</dbReference>
<dbReference type="GO" id="GO:0003684">
    <property type="term" value="F:damaged DNA binding"/>
    <property type="evidence" value="ECO:0007669"/>
    <property type="project" value="TreeGrafter"/>
</dbReference>
<name>F0YEV6_AURAN</name>
<evidence type="ECO:0000256" key="8">
    <source>
        <dbReference type="ARBA" id="ARBA00023054"/>
    </source>
</evidence>
<evidence type="ECO:0000256" key="7">
    <source>
        <dbReference type="ARBA" id="ARBA00022840"/>
    </source>
</evidence>
<dbReference type="GO" id="GO:0005524">
    <property type="term" value="F:ATP binding"/>
    <property type="evidence" value="ECO:0007669"/>
    <property type="project" value="UniProtKB-KW"/>
</dbReference>
<dbReference type="GO" id="GO:0035861">
    <property type="term" value="C:site of double-strand break"/>
    <property type="evidence" value="ECO:0007669"/>
    <property type="project" value="TreeGrafter"/>
</dbReference>
<dbReference type="GO" id="GO:0003697">
    <property type="term" value="F:single-stranded DNA binding"/>
    <property type="evidence" value="ECO:0007669"/>
    <property type="project" value="TreeGrafter"/>
</dbReference>
<accession>F0YEV6</accession>
<dbReference type="GO" id="GO:0000724">
    <property type="term" value="P:double-strand break repair via homologous recombination"/>
    <property type="evidence" value="ECO:0007669"/>
    <property type="project" value="TreeGrafter"/>
</dbReference>
<evidence type="ECO:0000313" key="13">
    <source>
        <dbReference type="Proteomes" id="UP000002729"/>
    </source>
</evidence>
<sequence length="192" mass="22242">MDRARHAYFEKESGCKQIEREGEQLKQDAHERWNRLKRIRQYICRRSNREFDNILQAKGSAGKLDFEHKEKTLGLTYQKDNADDANIINNITSLSGGERSFSTLAMLISLGATIECPFRVMDEFDVFMDQVSRKVAMKELVDMAKKMENRQFIFITPQDLSSLPQSDILKIFKMNPPIRGQRTLEEAFATQG</sequence>
<dbReference type="GO" id="GO:0030915">
    <property type="term" value="C:Smc5-Smc6 complex"/>
    <property type="evidence" value="ECO:0007669"/>
    <property type="project" value="TreeGrafter"/>
</dbReference>
<evidence type="ECO:0000256" key="11">
    <source>
        <dbReference type="ARBA" id="ARBA00023242"/>
    </source>
</evidence>
<keyword evidence="9" id="KW-0233">DNA recombination</keyword>
<dbReference type="GO" id="GO:0005634">
    <property type="term" value="C:nucleus"/>
    <property type="evidence" value="ECO:0007669"/>
    <property type="project" value="UniProtKB-SubCell"/>
</dbReference>
<evidence type="ECO:0000256" key="6">
    <source>
        <dbReference type="ARBA" id="ARBA00022763"/>
    </source>
</evidence>
<dbReference type="RefSeq" id="XP_009038897.1">
    <property type="nucleotide sequence ID" value="XM_009040649.1"/>
</dbReference>
<keyword evidence="7" id="KW-0067">ATP-binding</keyword>
<dbReference type="InterPro" id="IPR027417">
    <property type="entry name" value="P-loop_NTPase"/>
</dbReference>
<keyword evidence="8" id="KW-0175">Coiled coil</keyword>
<evidence type="ECO:0000256" key="5">
    <source>
        <dbReference type="ARBA" id="ARBA00022741"/>
    </source>
</evidence>
<proteinExistence type="inferred from homology"/>
<dbReference type="EMBL" id="GL833135">
    <property type="protein sequence ID" value="EGB06318.1"/>
    <property type="molecule type" value="Genomic_DNA"/>
</dbReference>
<keyword evidence="4" id="KW-0158">Chromosome</keyword>
<dbReference type="eggNOG" id="KOG0250">
    <property type="taxonomic scope" value="Eukaryota"/>
</dbReference>
<dbReference type="PANTHER" id="PTHR19306">
    <property type="entry name" value="STRUCTURAL MAINTENANCE OF CHROMOSOMES 5,6 SMC5, SMC6"/>
    <property type="match status" value="1"/>
</dbReference>
<dbReference type="SUPFAM" id="SSF52540">
    <property type="entry name" value="P-loop containing nucleoside triphosphate hydrolases"/>
    <property type="match status" value="1"/>
</dbReference>
<evidence type="ECO:0000256" key="9">
    <source>
        <dbReference type="ARBA" id="ARBA00023172"/>
    </source>
</evidence>
<dbReference type="KEGG" id="aaf:AURANDRAFT_29396"/>
<dbReference type="AlphaFoldDB" id="F0YEV6"/>